<name>A0A9Q0KRT7_9MAGN</name>
<accession>A0A9Q0KRT7</accession>
<keyword evidence="3" id="KW-1185">Reference proteome</keyword>
<gene>
    <name evidence="2" type="ORF">NE237_000633</name>
</gene>
<dbReference type="AlphaFoldDB" id="A0A9Q0KRT7"/>
<evidence type="ECO:0000313" key="2">
    <source>
        <dbReference type="EMBL" id="KAJ4975527.1"/>
    </source>
</evidence>
<protein>
    <submittedName>
        <fullName evidence="2">Uncharacterized protein</fullName>
    </submittedName>
</protein>
<dbReference type="EMBL" id="JAMYWD010000003">
    <property type="protein sequence ID" value="KAJ4975527.1"/>
    <property type="molecule type" value="Genomic_DNA"/>
</dbReference>
<dbReference type="Proteomes" id="UP001141806">
    <property type="component" value="Unassembled WGS sequence"/>
</dbReference>
<reference evidence="2" key="1">
    <citation type="journal article" date="2023" name="Plant J.">
        <title>The genome of the king protea, Protea cynaroides.</title>
        <authorList>
            <person name="Chang J."/>
            <person name="Duong T.A."/>
            <person name="Schoeman C."/>
            <person name="Ma X."/>
            <person name="Roodt D."/>
            <person name="Barker N."/>
            <person name="Li Z."/>
            <person name="Van de Peer Y."/>
            <person name="Mizrachi E."/>
        </authorList>
    </citation>
    <scope>NUCLEOTIDE SEQUENCE</scope>
    <source>
        <tissue evidence="2">Young leaves</tissue>
    </source>
</reference>
<feature type="region of interest" description="Disordered" evidence="1">
    <location>
        <begin position="60"/>
        <end position="85"/>
    </location>
</feature>
<evidence type="ECO:0000313" key="3">
    <source>
        <dbReference type="Proteomes" id="UP001141806"/>
    </source>
</evidence>
<evidence type="ECO:0000256" key="1">
    <source>
        <dbReference type="SAM" id="MobiDB-lite"/>
    </source>
</evidence>
<organism evidence="2 3">
    <name type="scientific">Protea cynaroides</name>
    <dbReference type="NCBI Taxonomy" id="273540"/>
    <lineage>
        <taxon>Eukaryota</taxon>
        <taxon>Viridiplantae</taxon>
        <taxon>Streptophyta</taxon>
        <taxon>Embryophyta</taxon>
        <taxon>Tracheophyta</taxon>
        <taxon>Spermatophyta</taxon>
        <taxon>Magnoliopsida</taxon>
        <taxon>Proteales</taxon>
        <taxon>Proteaceae</taxon>
        <taxon>Protea</taxon>
    </lineage>
</organism>
<proteinExistence type="predicted"/>
<feature type="compositionally biased region" description="Basic and acidic residues" evidence="1">
    <location>
        <begin position="60"/>
        <end position="69"/>
    </location>
</feature>
<sequence>MARIEGSNGRLPNFQCDFEVFLNLSISFFGVVAAAKDVNNLLSIAWLPKLLDVLLRKREDQEQRKREEDGGGGDGGGLVRRRRRSRATVTAAIGCDDCGGRNSKQQIRSEI</sequence>
<comment type="caution">
    <text evidence="2">The sequence shown here is derived from an EMBL/GenBank/DDBJ whole genome shotgun (WGS) entry which is preliminary data.</text>
</comment>